<protein>
    <submittedName>
        <fullName evidence="1">Uncharacterized protein</fullName>
    </submittedName>
</protein>
<keyword evidence="2" id="KW-1185">Reference proteome</keyword>
<proteinExistence type="predicted"/>
<dbReference type="EMBL" id="BPQB01000015">
    <property type="protein sequence ID" value="GJE90119.1"/>
    <property type="molecule type" value="Genomic_DNA"/>
</dbReference>
<name>A0A9P3G959_9APHY</name>
<organism evidence="1 2">
    <name type="scientific">Phanerochaete sordida</name>
    <dbReference type="NCBI Taxonomy" id="48140"/>
    <lineage>
        <taxon>Eukaryota</taxon>
        <taxon>Fungi</taxon>
        <taxon>Dikarya</taxon>
        <taxon>Basidiomycota</taxon>
        <taxon>Agaricomycotina</taxon>
        <taxon>Agaricomycetes</taxon>
        <taxon>Polyporales</taxon>
        <taxon>Phanerochaetaceae</taxon>
        <taxon>Phanerochaete</taxon>
    </lineage>
</organism>
<accession>A0A9P3G959</accession>
<dbReference type="AlphaFoldDB" id="A0A9P3G959"/>
<reference evidence="1 2" key="1">
    <citation type="submission" date="2021-08" db="EMBL/GenBank/DDBJ databases">
        <title>Draft Genome Sequence of Phanerochaete sordida strain YK-624.</title>
        <authorList>
            <person name="Mori T."/>
            <person name="Dohra H."/>
            <person name="Suzuki T."/>
            <person name="Kawagishi H."/>
            <person name="Hirai H."/>
        </authorList>
    </citation>
    <scope>NUCLEOTIDE SEQUENCE [LARGE SCALE GENOMIC DNA]</scope>
    <source>
        <strain evidence="1 2">YK-624</strain>
    </source>
</reference>
<evidence type="ECO:0000313" key="2">
    <source>
        <dbReference type="Proteomes" id="UP000703269"/>
    </source>
</evidence>
<gene>
    <name evidence="1" type="ORF">PsYK624_062420</name>
</gene>
<sequence>MNVVITRAQALLIDNGDPDVLSVDHLRRKSMDSTRVNGAARHPPGNVRHIARTVFVLPTRAPLRAVASVCQ</sequence>
<dbReference type="Proteomes" id="UP000703269">
    <property type="component" value="Unassembled WGS sequence"/>
</dbReference>
<dbReference type="OrthoDB" id="6513042at2759"/>
<comment type="caution">
    <text evidence="1">The sequence shown here is derived from an EMBL/GenBank/DDBJ whole genome shotgun (WGS) entry which is preliminary data.</text>
</comment>
<evidence type="ECO:0000313" key="1">
    <source>
        <dbReference type="EMBL" id="GJE90119.1"/>
    </source>
</evidence>